<keyword evidence="2 5" id="KW-0645">Protease</keyword>
<dbReference type="AlphaFoldDB" id="A0ABD1TMQ1"/>
<dbReference type="Gene3D" id="3.40.395.10">
    <property type="entry name" value="Adenoviral Proteinase, Chain A"/>
    <property type="match status" value="1"/>
</dbReference>
<organism evidence="5 6">
    <name type="scientific">Forsythia ovata</name>
    <dbReference type="NCBI Taxonomy" id="205694"/>
    <lineage>
        <taxon>Eukaryota</taxon>
        <taxon>Viridiplantae</taxon>
        <taxon>Streptophyta</taxon>
        <taxon>Embryophyta</taxon>
        <taxon>Tracheophyta</taxon>
        <taxon>Spermatophyta</taxon>
        <taxon>Magnoliopsida</taxon>
        <taxon>eudicotyledons</taxon>
        <taxon>Gunneridae</taxon>
        <taxon>Pentapetalae</taxon>
        <taxon>asterids</taxon>
        <taxon>lamiids</taxon>
        <taxon>Lamiales</taxon>
        <taxon>Oleaceae</taxon>
        <taxon>Forsythieae</taxon>
        <taxon>Forsythia</taxon>
    </lineage>
</organism>
<gene>
    <name evidence="5" type="ORF">Fot_27992</name>
</gene>
<name>A0ABD1TMQ1_9LAMI</name>
<evidence type="ECO:0000256" key="3">
    <source>
        <dbReference type="ARBA" id="ARBA00022801"/>
    </source>
</evidence>
<feature type="domain" description="Ubiquitin-like protease family profile" evidence="4">
    <location>
        <begin position="74"/>
        <end position="170"/>
    </location>
</feature>
<evidence type="ECO:0000313" key="5">
    <source>
        <dbReference type="EMBL" id="KAL2514021.1"/>
    </source>
</evidence>
<dbReference type="InterPro" id="IPR003653">
    <property type="entry name" value="Peptidase_C48_C"/>
</dbReference>
<protein>
    <submittedName>
        <fullName evidence="5">Ulp1 protease family</fullName>
    </submittedName>
</protein>
<dbReference type="SUPFAM" id="SSF54001">
    <property type="entry name" value="Cysteine proteinases"/>
    <property type="match status" value="1"/>
</dbReference>
<reference evidence="6" key="1">
    <citation type="submission" date="2024-07" db="EMBL/GenBank/DDBJ databases">
        <title>Two chromosome-level genome assemblies of Korean endemic species Abeliophyllum distichum and Forsythia ovata (Oleaceae).</title>
        <authorList>
            <person name="Jang H."/>
        </authorList>
    </citation>
    <scope>NUCLEOTIDE SEQUENCE [LARGE SCALE GENOMIC DNA]</scope>
</reference>
<dbReference type="InterPro" id="IPR038765">
    <property type="entry name" value="Papain-like_cys_pep_sf"/>
</dbReference>
<accession>A0ABD1TMQ1</accession>
<dbReference type="GO" id="GO:0008233">
    <property type="term" value="F:peptidase activity"/>
    <property type="evidence" value="ECO:0007669"/>
    <property type="project" value="UniProtKB-KW"/>
</dbReference>
<sequence>MIDKGSSHNINFNAKSVDAPAAHSCGGKLDKKDCCYSKESIMRSIDALQSKHEQLISDQFTMKMEILNLFTDFANSIVDGIEAVTSIIAVNKFNVSAPPLSDMKNVGGHNNRFNTNWKEVDHVFIPVFMDQKSHWILVDLDMSNLHLDVYNSSFKTIRDIAVLDAVEPLQSNDSTYNPPV</sequence>
<dbReference type="EMBL" id="JBFOLJ010000008">
    <property type="protein sequence ID" value="KAL2514021.1"/>
    <property type="molecule type" value="Genomic_DNA"/>
</dbReference>
<comment type="similarity">
    <text evidence="1">Belongs to the peptidase C48 family.</text>
</comment>
<keyword evidence="6" id="KW-1185">Reference proteome</keyword>
<dbReference type="Pfam" id="PF02902">
    <property type="entry name" value="Peptidase_C48"/>
    <property type="match status" value="1"/>
</dbReference>
<evidence type="ECO:0000256" key="1">
    <source>
        <dbReference type="ARBA" id="ARBA00005234"/>
    </source>
</evidence>
<evidence type="ECO:0000259" key="4">
    <source>
        <dbReference type="Pfam" id="PF02902"/>
    </source>
</evidence>
<evidence type="ECO:0000256" key="2">
    <source>
        <dbReference type="ARBA" id="ARBA00022670"/>
    </source>
</evidence>
<comment type="caution">
    <text evidence="5">The sequence shown here is derived from an EMBL/GenBank/DDBJ whole genome shotgun (WGS) entry which is preliminary data.</text>
</comment>
<proteinExistence type="inferred from homology"/>
<dbReference type="GO" id="GO:0006508">
    <property type="term" value="P:proteolysis"/>
    <property type="evidence" value="ECO:0007669"/>
    <property type="project" value="UniProtKB-KW"/>
</dbReference>
<dbReference type="Proteomes" id="UP001604277">
    <property type="component" value="Unassembled WGS sequence"/>
</dbReference>
<evidence type="ECO:0000313" key="6">
    <source>
        <dbReference type="Proteomes" id="UP001604277"/>
    </source>
</evidence>
<keyword evidence="3" id="KW-0378">Hydrolase</keyword>